<dbReference type="Gene3D" id="3.10.105.10">
    <property type="entry name" value="Dipeptide-binding Protein, Domain 3"/>
    <property type="match status" value="1"/>
</dbReference>
<comment type="similarity">
    <text evidence="1">Belongs to the bacterial solute-binding protein 5 family.</text>
</comment>
<dbReference type="EMBL" id="CP011947">
    <property type="protein sequence ID" value="AKU07946.1"/>
    <property type="molecule type" value="Genomic_DNA"/>
</dbReference>
<evidence type="ECO:0000256" key="1">
    <source>
        <dbReference type="ARBA" id="ARBA00005695"/>
    </source>
</evidence>
<feature type="domain" description="Solute-binding protein family 5" evidence="5">
    <location>
        <begin position="188"/>
        <end position="582"/>
    </location>
</feature>
<evidence type="ECO:0000256" key="3">
    <source>
        <dbReference type="ARBA" id="ARBA00022729"/>
    </source>
</evidence>
<accession>A0A0K1IU05</accession>
<dbReference type="InterPro" id="IPR019546">
    <property type="entry name" value="TAT_signal_bac_arc"/>
</dbReference>
<dbReference type="GO" id="GO:0015833">
    <property type="term" value="P:peptide transport"/>
    <property type="evidence" value="ECO:0007669"/>
    <property type="project" value="TreeGrafter"/>
</dbReference>
<dbReference type="PROSITE" id="PS51318">
    <property type="entry name" value="TAT"/>
    <property type="match status" value="1"/>
</dbReference>
<dbReference type="GeneID" id="25246175"/>
<evidence type="ECO:0000256" key="2">
    <source>
        <dbReference type="ARBA" id="ARBA00022448"/>
    </source>
</evidence>
<dbReference type="GO" id="GO:1904680">
    <property type="term" value="F:peptide transmembrane transporter activity"/>
    <property type="evidence" value="ECO:0007669"/>
    <property type="project" value="TreeGrafter"/>
</dbReference>
<dbReference type="KEGG" id="hgi:ABY42_09410"/>
<dbReference type="PANTHER" id="PTHR30290">
    <property type="entry name" value="PERIPLASMIC BINDING COMPONENT OF ABC TRANSPORTER"/>
    <property type="match status" value="1"/>
</dbReference>
<feature type="region of interest" description="Disordered" evidence="4">
    <location>
        <begin position="31"/>
        <end position="64"/>
    </location>
</feature>
<keyword evidence="2" id="KW-0813">Transport</keyword>
<feature type="compositionally biased region" description="Low complexity" evidence="4">
    <location>
        <begin position="31"/>
        <end position="45"/>
    </location>
</feature>
<name>A0A0K1IU05_HALGI</name>
<evidence type="ECO:0000313" key="6">
    <source>
        <dbReference type="EMBL" id="AKU07946.1"/>
    </source>
</evidence>
<dbReference type="PANTHER" id="PTHR30290:SF9">
    <property type="entry name" value="OLIGOPEPTIDE-BINDING PROTEIN APPA"/>
    <property type="match status" value="1"/>
</dbReference>
<evidence type="ECO:0000313" key="7">
    <source>
        <dbReference type="Proteomes" id="UP000066124"/>
    </source>
</evidence>
<reference evidence="7" key="1">
    <citation type="journal article" date="2015" name="J. Biotechnol.">
        <title>Complete genome sequence of Haloferax gibbonsii strain ARA6, a potential producer of polyhydroxyalkanoates and halocins isolated from Araruama, Rio de Janeiro, Brasil.</title>
        <authorList>
            <person name="Pinto L.H."/>
            <person name="D'Alincourt Carvalho-Assef A.P."/>
            <person name="Vieira R.P."/>
            <person name="Clementino M.M."/>
            <person name="Albano R.M."/>
        </authorList>
    </citation>
    <scope>NUCLEOTIDE SEQUENCE [LARGE SCALE GENOMIC DNA]</scope>
    <source>
        <strain evidence="7">ARA6</strain>
    </source>
</reference>
<dbReference type="RefSeq" id="WP_050459289.1">
    <property type="nucleotide sequence ID" value="NZ_CP011947.1"/>
</dbReference>
<gene>
    <name evidence="6" type="ORF">ABY42_09410</name>
</gene>
<keyword evidence="3" id="KW-0732">Signal</keyword>
<proteinExistence type="inferred from homology"/>
<dbReference type="PATRIC" id="fig|35746.4.peg.2000"/>
<dbReference type="Gene3D" id="3.40.190.10">
    <property type="entry name" value="Periplasmic binding protein-like II"/>
    <property type="match status" value="1"/>
</dbReference>
<dbReference type="InterPro" id="IPR006311">
    <property type="entry name" value="TAT_signal"/>
</dbReference>
<dbReference type="InterPro" id="IPR000914">
    <property type="entry name" value="SBP_5_dom"/>
</dbReference>
<sequence length="625" mass="69190">MTNDDMGSTERSPVSRRQFVQALGAAGVTAGLAGCGGQQATQTTTESEDGGGGADTATETTTPVEVDSESLALIQELAYVTNQTLPVLPLQEKLAQSFQTTDDWNVPSKDSEKIQTYWPTDWLPRYGEWTSSDESSDERMTLAQWAVPKDSQYNPWNAKNFAEPRRTLFDRFMNYNLETQEYSGYLVSDWELDGETLSLSVREGQTWHDGTAVTATDVVNQIKLDIYNGGSLRRFVAPDDEGNVADRVTAPDESTAEISLATQVNEDILLAYLQPKYLVAHEETYGEFVTRLDEAESSDERSSVLGELTSKVVSEPVGSGPFTFEDADTQRTLVSKYEDHPDAANINFDEMEYLYKPSNQSRWNSLINEETDGSATLFMPNNKLNQLPDSVQTSLIPRHWGLGLLFNHEREPVSDPRVRKAIAHVINREDVAMNSGAGTNSKIAVTYPSGLTSELSGQVEGTWLDGVLDKFETYGRGESQTDKAAALLEEAGYQKQNGTWRKDGEPLRIPIKGPSGFSDWVAGAQTAVSQLNQFGIKSESVMKDNSAYWGQDYVNGDFVVALQGWASYDNSHPYFHFKFLYDSSDAADYWNMPEQIDSPVLHDQLRDGEAVTPAELVTELSTAGE</sequence>
<dbReference type="AlphaFoldDB" id="A0A0K1IU05"/>
<dbReference type="InterPro" id="IPR039424">
    <property type="entry name" value="SBP_5"/>
</dbReference>
<evidence type="ECO:0000259" key="5">
    <source>
        <dbReference type="Pfam" id="PF00496"/>
    </source>
</evidence>
<organism evidence="6 7">
    <name type="scientific">Haloferax gibbonsii</name>
    <dbReference type="NCBI Taxonomy" id="35746"/>
    <lineage>
        <taxon>Archaea</taxon>
        <taxon>Methanobacteriati</taxon>
        <taxon>Methanobacteriota</taxon>
        <taxon>Stenosarchaea group</taxon>
        <taxon>Halobacteria</taxon>
        <taxon>Halobacteriales</taxon>
        <taxon>Haloferacaceae</taxon>
        <taxon>Haloferax</taxon>
    </lineage>
</organism>
<protein>
    <submittedName>
        <fullName evidence="6">ABC transporter substrate-binding protein</fullName>
    </submittedName>
</protein>
<evidence type="ECO:0000256" key="4">
    <source>
        <dbReference type="SAM" id="MobiDB-lite"/>
    </source>
</evidence>
<dbReference type="Pfam" id="PF00496">
    <property type="entry name" value="SBP_bac_5"/>
    <property type="match status" value="1"/>
</dbReference>
<dbReference type="NCBIfam" id="TIGR01409">
    <property type="entry name" value="TAT_signal_seq"/>
    <property type="match status" value="1"/>
</dbReference>
<dbReference type="Proteomes" id="UP000066124">
    <property type="component" value="Chromosome"/>
</dbReference>
<dbReference type="SUPFAM" id="SSF53850">
    <property type="entry name" value="Periplasmic binding protein-like II"/>
    <property type="match status" value="1"/>
</dbReference>